<comment type="caution">
    <text evidence="2">The sequence shown here is derived from an EMBL/GenBank/DDBJ whole genome shotgun (WGS) entry which is preliminary data.</text>
</comment>
<evidence type="ECO:0000259" key="1">
    <source>
        <dbReference type="Pfam" id="PF20029"/>
    </source>
</evidence>
<proteinExistence type="predicted"/>
<evidence type="ECO:0000313" key="3">
    <source>
        <dbReference type="Proteomes" id="UP001247805"/>
    </source>
</evidence>
<protein>
    <submittedName>
        <fullName evidence="2">DUF6436 domain-containing protein</fullName>
    </submittedName>
</protein>
<reference evidence="2 3" key="1">
    <citation type="submission" date="2023-10" db="EMBL/GenBank/DDBJ databases">
        <title>Glaciecola aquimarina strain GGW-M5 nov., isolated from a coastal seawater.</title>
        <authorList>
            <person name="Bayburt H."/>
            <person name="Kim J.M."/>
            <person name="Choi B.J."/>
            <person name="Jeon C.O."/>
        </authorList>
    </citation>
    <scope>NUCLEOTIDE SEQUENCE [LARGE SCALE GENOMIC DNA]</scope>
    <source>
        <strain evidence="2 3">KCTC 32108</strain>
    </source>
</reference>
<name>A0ABU3SRZ9_9ALTE</name>
<evidence type="ECO:0000313" key="2">
    <source>
        <dbReference type="EMBL" id="MDU0352758.1"/>
    </source>
</evidence>
<feature type="domain" description="DUF6436" evidence="1">
    <location>
        <begin position="28"/>
        <end position="155"/>
    </location>
</feature>
<dbReference type="RefSeq" id="WP_316024467.1">
    <property type="nucleotide sequence ID" value="NZ_JAWDIO010000002.1"/>
</dbReference>
<dbReference type="Pfam" id="PF20029">
    <property type="entry name" value="DUF6436"/>
    <property type="match status" value="1"/>
</dbReference>
<sequence length="155" mass="17094">MTALSVNKLAEFDPQLKLSAAISDLHFEAKLKALLQAQYKVTAKRTFHFSENNCFCQYVAAKHIANLERNLANLDFNNIHINLSEHPALSDYIPSTPALVIFGQDNELIFLGPYAEGLGCISGTGLVDKVVENLNSPEQENSLFITETKGCYCAT</sequence>
<gene>
    <name evidence="2" type="ORF">RS130_01430</name>
</gene>
<dbReference type="EMBL" id="JAWDIO010000002">
    <property type="protein sequence ID" value="MDU0352758.1"/>
    <property type="molecule type" value="Genomic_DNA"/>
</dbReference>
<dbReference type="Proteomes" id="UP001247805">
    <property type="component" value="Unassembled WGS sequence"/>
</dbReference>
<keyword evidence="3" id="KW-1185">Reference proteome</keyword>
<organism evidence="2 3">
    <name type="scientific">Paraglaciecola aquimarina</name>
    <dbReference type="NCBI Taxonomy" id="1235557"/>
    <lineage>
        <taxon>Bacteria</taxon>
        <taxon>Pseudomonadati</taxon>
        <taxon>Pseudomonadota</taxon>
        <taxon>Gammaproteobacteria</taxon>
        <taxon>Alteromonadales</taxon>
        <taxon>Alteromonadaceae</taxon>
        <taxon>Paraglaciecola</taxon>
    </lineage>
</organism>
<accession>A0ABU3SRZ9</accession>
<dbReference type="InterPro" id="IPR045494">
    <property type="entry name" value="DUF6436"/>
</dbReference>